<reference evidence="6 7" key="1">
    <citation type="submission" date="2019-06" db="EMBL/GenBank/DDBJ databases">
        <title>Genome sequence of Janthinobacterium lividum UCD_MED1.</title>
        <authorList>
            <person name="De Leon M.E."/>
            <person name="Jospin G."/>
        </authorList>
    </citation>
    <scope>NUCLEOTIDE SEQUENCE [LARGE SCALE GENOMIC DNA]</scope>
    <source>
        <strain evidence="6 7">UCD_MED1</strain>
    </source>
</reference>
<evidence type="ECO:0000259" key="4">
    <source>
        <dbReference type="Pfam" id="PF22287"/>
    </source>
</evidence>
<proteinExistence type="predicted"/>
<comment type="caution">
    <text evidence="6">The sequence shown here is derived from an EMBL/GenBank/DDBJ whole genome shotgun (WGS) entry which is preliminary data.</text>
</comment>
<dbReference type="InterPro" id="IPR054462">
    <property type="entry name" value="TraI_M"/>
</dbReference>
<dbReference type="NCBIfam" id="NF041893">
    <property type="entry name" value="TraI_MobP_relax"/>
    <property type="match status" value="1"/>
</dbReference>
<dbReference type="InterPro" id="IPR049751">
    <property type="entry name" value="TraI/MobA_relaxases"/>
</dbReference>
<dbReference type="Pfam" id="PF18821">
    <property type="entry name" value="LPD7"/>
    <property type="match status" value="1"/>
</dbReference>
<dbReference type="Pfam" id="PF03432">
    <property type="entry name" value="Relaxase"/>
    <property type="match status" value="1"/>
</dbReference>
<evidence type="ECO:0000313" key="6">
    <source>
        <dbReference type="EMBL" id="TNC78223.1"/>
    </source>
</evidence>
<sequence length="743" mass="78871">MIAKHVPMKVARKSGFASLLAYLADAQAKRERVGCVTVTNCQSDQAAVAVTEILNTQALNQRALSDKTYHLILSFPSGEEPPPAVLQAVEARICHGLGYGAHQRISVVHHDTDNLHVHIAINKIHPTRYTIHQPYRDHATLGQLCAALEDEFGLQRDNHQSRQTGAASRAIDMERHAGIESLLGLVRRACHAQMREAASWQELHGVLLAHGLALRERGNGLVILAGDGTAVKASSVHRDCSRVRLEARLGPFTPGAAGTGGGHVSQASQNRQPLRLRVATAALYALYQEQQQDAVQERAGAMAGARAQHKRLIAEAKRRGRLKRAAIRMLACGPFAKRILHAAAAKTLMADIERINCGYLAERRAIRSQHGLLAWADWLRTRAGAGDAQALSALRARGGKQVLAGNTLAGSPLASEASRPQAPGGLRQDSVTKHGTLIYCAGATTIRDDGHKLKITRGATQAGLLLALDMAVSRYGSCLHVDGSAAFQDQVIQAAAAAHLAVTFDDAVLERRRQDLLCAGGTKEKQDEQARQPRRGGQPGEGAARRAAGAGAGVAGARAATAAGRAGAGHRRGSHSQSDPGGVGGHPPPAARNRLRKLSQLGMVRIGSGTEVLLPRDVPGHVEQQGAAADQRVRRHVPGRGGVADRRDTGSLAVDAFLLEQEQTRPQLSDIPKFERYDGVKGPAVFAGLREAGGQVLALLERGAATMVLPVSGAAARRLRKLAPGDAVTVTLDGVIKTKGRTR</sequence>
<organism evidence="6 7">
    <name type="scientific">Janthinobacterium lividum</name>
    <dbReference type="NCBI Taxonomy" id="29581"/>
    <lineage>
        <taxon>Bacteria</taxon>
        <taxon>Pseudomonadati</taxon>
        <taxon>Pseudomonadota</taxon>
        <taxon>Betaproteobacteria</taxon>
        <taxon>Burkholderiales</taxon>
        <taxon>Oxalobacteraceae</taxon>
        <taxon>Janthinobacterium</taxon>
    </lineage>
</organism>
<feature type="domain" description="Large polyvalent protein-associated" evidence="3">
    <location>
        <begin position="428"/>
        <end position="515"/>
    </location>
</feature>
<feature type="domain" description="MobA/VirD2-like nuclease" evidence="2">
    <location>
        <begin position="22"/>
        <end position="154"/>
    </location>
</feature>
<dbReference type="AlphaFoldDB" id="A0A5C4NUX2"/>
<feature type="domain" description="TraI-like middle" evidence="5">
    <location>
        <begin position="168"/>
        <end position="254"/>
    </location>
</feature>
<dbReference type="Proteomes" id="UP000305681">
    <property type="component" value="Unassembled WGS sequence"/>
</dbReference>
<dbReference type="Pfam" id="PF22863">
    <property type="entry name" value="TraI_middle"/>
    <property type="match status" value="1"/>
</dbReference>
<feature type="region of interest" description="Disordered" evidence="1">
    <location>
        <begin position="519"/>
        <end position="592"/>
    </location>
</feature>
<gene>
    <name evidence="6" type="ORF">FHI69_02705</name>
</gene>
<dbReference type="InterPro" id="IPR040677">
    <property type="entry name" value="LPD7"/>
</dbReference>
<protein>
    <submittedName>
        <fullName evidence="6">Conjugal transfer protein TraI</fullName>
    </submittedName>
</protein>
<feature type="compositionally biased region" description="Low complexity" evidence="1">
    <location>
        <begin position="541"/>
        <end position="565"/>
    </location>
</feature>
<evidence type="ECO:0000256" key="1">
    <source>
        <dbReference type="SAM" id="MobiDB-lite"/>
    </source>
</evidence>
<feature type="compositionally biased region" description="Basic and acidic residues" evidence="1">
    <location>
        <begin position="522"/>
        <end position="531"/>
    </location>
</feature>
<feature type="domain" description="TraI-like C-terminal" evidence="4">
    <location>
        <begin position="653"/>
        <end position="737"/>
    </location>
</feature>
<evidence type="ECO:0000259" key="2">
    <source>
        <dbReference type="Pfam" id="PF03432"/>
    </source>
</evidence>
<evidence type="ECO:0000313" key="7">
    <source>
        <dbReference type="Proteomes" id="UP000305681"/>
    </source>
</evidence>
<accession>A0A5C4NUX2</accession>
<dbReference type="RefSeq" id="WP_139089389.1">
    <property type="nucleotide sequence ID" value="NZ_VDGE01000001.1"/>
</dbReference>
<evidence type="ECO:0000259" key="5">
    <source>
        <dbReference type="Pfam" id="PF22863"/>
    </source>
</evidence>
<name>A0A5C4NUX2_9BURK</name>
<dbReference type="InterPro" id="IPR054461">
    <property type="entry name" value="TraI-like_C"/>
</dbReference>
<dbReference type="InterPro" id="IPR005094">
    <property type="entry name" value="Endonuclease_MobA/VirD2"/>
</dbReference>
<dbReference type="Pfam" id="PF22287">
    <property type="entry name" value="TraI-like_C"/>
    <property type="match status" value="1"/>
</dbReference>
<evidence type="ECO:0000259" key="3">
    <source>
        <dbReference type="Pfam" id="PF18821"/>
    </source>
</evidence>
<dbReference type="EMBL" id="VDGE01000001">
    <property type="protein sequence ID" value="TNC78223.1"/>
    <property type="molecule type" value="Genomic_DNA"/>
</dbReference>